<accession>A0ABT0E2A1</accession>
<evidence type="ECO:0000256" key="1">
    <source>
        <dbReference type="SAM" id="Phobius"/>
    </source>
</evidence>
<dbReference type="RefSeq" id="WP_247234686.1">
    <property type="nucleotide sequence ID" value="NZ_JALKHS010000021.1"/>
</dbReference>
<evidence type="ECO:0000313" key="3">
    <source>
        <dbReference type="EMBL" id="MCK0533498.1"/>
    </source>
</evidence>
<keyword evidence="1" id="KW-1133">Transmembrane helix</keyword>
<evidence type="ECO:0000259" key="2">
    <source>
        <dbReference type="Pfam" id="PF09822"/>
    </source>
</evidence>
<feature type="transmembrane region" description="Helical" evidence="1">
    <location>
        <begin position="59"/>
        <end position="77"/>
    </location>
</feature>
<organism evidence="3 4">
    <name type="scientific">Sphingobium agri</name>
    <dbReference type="NCBI Taxonomy" id="2933566"/>
    <lineage>
        <taxon>Bacteria</taxon>
        <taxon>Pseudomonadati</taxon>
        <taxon>Pseudomonadota</taxon>
        <taxon>Alphaproteobacteria</taxon>
        <taxon>Sphingomonadales</taxon>
        <taxon>Sphingomonadaceae</taxon>
        <taxon>Sphingobium</taxon>
    </lineage>
</organism>
<reference evidence="3 4" key="1">
    <citation type="submission" date="2022-04" db="EMBL/GenBank/DDBJ databases">
        <authorList>
            <person name="Huq M.A."/>
        </authorList>
    </citation>
    <scope>NUCLEOTIDE SEQUENCE [LARGE SCALE GENOMIC DNA]</scope>
    <source>
        <strain evidence="3 4">MAH-33</strain>
    </source>
</reference>
<keyword evidence="4" id="KW-1185">Reference proteome</keyword>
<keyword evidence="1" id="KW-0812">Transmembrane</keyword>
<comment type="caution">
    <text evidence="3">The sequence shown here is derived from an EMBL/GenBank/DDBJ whole genome shotgun (WGS) entry which is preliminary data.</text>
</comment>
<protein>
    <submittedName>
        <fullName evidence="3">GldG family protein</fullName>
    </submittedName>
</protein>
<proteinExistence type="predicted"/>
<evidence type="ECO:0000313" key="4">
    <source>
        <dbReference type="Proteomes" id="UP001203512"/>
    </source>
</evidence>
<gene>
    <name evidence="3" type="ORF">MU848_18055</name>
</gene>
<feature type="transmembrane region" description="Helical" evidence="1">
    <location>
        <begin position="372"/>
        <end position="392"/>
    </location>
</feature>
<sequence>MKALRTFLMLGLGPVLVVLGGLPSLLQTGQVDLQSWTWPVLMLMPVALLLSLKRGLPYALWAGLGSLGTVLIFDVLAASSYPAIGGVGGLALVAALAVVAGVCLPRRKWTGLAFCAAALFSCWLAREAPLPETPSPRPKLAVISALPLFWKEGEAGFGARSDAPIVTLLRRRFDVQAVDSPLGPAMRDANALLLAQPRVFSPAELVVLDNWVRNGGHVLLLADPLLRWPSSLPLGDRRRPPAVSMIGPLLNHWGLALLPPVAVAEERRILEDGRVLTTMGSSGFALQPGTSCHIEEEGLAARCAIGRGNAVLVADADLIDDRLWLADAAAPLDARHWSADSPGFVIEALDGGMVEGRRWLRSAADLVMALRWSILVGIGWAILGSVFLGWFYRDDRVRDISSHPPWEAVEPG</sequence>
<keyword evidence="1" id="KW-0472">Membrane</keyword>
<dbReference type="InterPro" id="IPR019196">
    <property type="entry name" value="ABC_transp_unknown"/>
</dbReference>
<feature type="transmembrane region" description="Helical" evidence="1">
    <location>
        <begin position="83"/>
        <end position="102"/>
    </location>
</feature>
<dbReference type="Pfam" id="PF09822">
    <property type="entry name" value="ABC_transp_aux"/>
    <property type="match status" value="1"/>
</dbReference>
<feature type="domain" description="ABC-type uncharacterised transport system" evidence="2">
    <location>
        <begin position="137"/>
        <end position="261"/>
    </location>
</feature>
<name>A0ABT0E2A1_9SPHN</name>
<dbReference type="Proteomes" id="UP001203512">
    <property type="component" value="Unassembled WGS sequence"/>
</dbReference>
<feature type="transmembrane region" description="Helical" evidence="1">
    <location>
        <begin position="36"/>
        <end position="52"/>
    </location>
</feature>
<dbReference type="EMBL" id="JALKHS010000021">
    <property type="protein sequence ID" value="MCK0533498.1"/>
    <property type="molecule type" value="Genomic_DNA"/>
</dbReference>